<evidence type="ECO:0000313" key="2">
    <source>
        <dbReference type="Proteomes" id="UP000187203"/>
    </source>
</evidence>
<proteinExistence type="predicted"/>
<dbReference type="Proteomes" id="UP000187203">
    <property type="component" value="Unassembled WGS sequence"/>
</dbReference>
<organism evidence="1 2">
    <name type="scientific">Corchorus olitorius</name>
    <dbReference type="NCBI Taxonomy" id="93759"/>
    <lineage>
        <taxon>Eukaryota</taxon>
        <taxon>Viridiplantae</taxon>
        <taxon>Streptophyta</taxon>
        <taxon>Embryophyta</taxon>
        <taxon>Tracheophyta</taxon>
        <taxon>Spermatophyta</taxon>
        <taxon>Magnoliopsida</taxon>
        <taxon>eudicotyledons</taxon>
        <taxon>Gunneridae</taxon>
        <taxon>Pentapetalae</taxon>
        <taxon>rosids</taxon>
        <taxon>malvids</taxon>
        <taxon>Malvales</taxon>
        <taxon>Malvaceae</taxon>
        <taxon>Grewioideae</taxon>
        <taxon>Apeibeae</taxon>
        <taxon>Corchorus</taxon>
    </lineage>
</organism>
<reference evidence="2" key="1">
    <citation type="submission" date="2013-09" db="EMBL/GenBank/DDBJ databases">
        <title>Corchorus olitorius genome sequencing.</title>
        <authorList>
            <person name="Alam M."/>
            <person name="Haque M.S."/>
            <person name="Islam M.S."/>
            <person name="Emdad E.M."/>
            <person name="Islam M.M."/>
            <person name="Ahmed B."/>
            <person name="Halim A."/>
            <person name="Hossen Q.M.M."/>
            <person name="Hossain M.Z."/>
            <person name="Ahmed R."/>
            <person name="Khan M.M."/>
            <person name="Islam R."/>
            <person name="Rashid M.M."/>
            <person name="Khan S.A."/>
            <person name="Rahman M.S."/>
            <person name="Alam M."/>
            <person name="Yahiya A.S."/>
            <person name="Khan M.S."/>
            <person name="Azam M.S."/>
            <person name="Haque T."/>
            <person name="Lashkar M.Z.H."/>
            <person name="Akhand A.I."/>
            <person name="Morshed G."/>
            <person name="Roy S."/>
            <person name="Uddin K.S."/>
            <person name="Rabeya T."/>
            <person name="Hossain A.S."/>
            <person name="Chowdhury A."/>
            <person name="Snigdha A.R."/>
            <person name="Mortoza M.S."/>
            <person name="Matin S.A."/>
            <person name="Hoque S.M.E."/>
            <person name="Islam M.K."/>
            <person name="Roy D.K."/>
            <person name="Haider R."/>
            <person name="Moosa M.M."/>
            <person name="Elias S.M."/>
            <person name="Hasan A.M."/>
            <person name="Jahan S."/>
            <person name="Shafiuddin M."/>
            <person name="Mahmood N."/>
            <person name="Shommy N.S."/>
        </authorList>
    </citation>
    <scope>NUCLEOTIDE SEQUENCE [LARGE SCALE GENOMIC DNA]</scope>
    <source>
        <strain evidence="2">cv. O-4</strain>
    </source>
</reference>
<sequence>MGFVESLAKPVGNLEDYAEKGNDQLINVGVHAERNFVRKDLEVLELPTKTNDQFLDVIEEIVPETNLELIGPNFDKSQLVDLGNQRDEQVNYELAGPICSNGLEDSPNVELNDEIVVNSLDNKTENTHPCFAMDVHLDEAPWKLDMFLIE</sequence>
<comment type="caution">
    <text evidence="1">The sequence shown here is derived from an EMBL/GenBank/DDBJ whole genome shotgun (WGS) entry which is preliminary data.</text>
</comment>
<accession>A0A1R3FWI8</accession>
<keyword evidence="2" id="KW-1185">Reference proteome</keyword>
<gene>
    <name evidence="1" type="ORF">COLO4_38171</name>
</gene>
<dbReference type="AlphaFoldDB" id="A0A1R3FWI8"/>
<evidence type="ECO:0000313" key="1">
    <source>
        <dbReference type="EMBL" id="OMO50228.1"/>
    </source>
</evidence>
<name>A0A1R3FWI8_9ROSI</name>
<protein>
    <submittedName>
        <fullName evidence="1">Uncharacterized protein</fullName>
    </submittedName>
</protein>
<dbReference type="EMBL" id="AWUE01024633">
    <property type="protein sequence ID" value="OMO50228.1"/>
    <property type="molecule type" value="Genomic_DNA"/>
</dbReference>